<dbReference type="KEGG" id="ptt:VY86_07335"/>
<dbReference type="STRING" id="230089.VY86_07335"/>
<keyword evidence="4" id="KW-0472">Membrane</keyword>
<evidence type="ECO:0000259" key="5">
    <source>
        <dbReference type="Pfam" id="PF10145"/>
    </source>
</evidence>
<name>A0A0F7LMA5_9GAMM</name>
<feature type="region of interest" description="Disordered" evidence="3">
    <location>
        <begin position="861"/>
        <end position="884"/>
    </location>
</feature>
<dbReference type="Pfam" id="PF10145">
    <property type="entry name" value="PhageMin_Tail"/>
    <property type="match status" value="1"/>
</dbReference>
<keyword evidence="4" id="KW-1133">Transmembrane helix</keyword>
<keyword evidence="1" id="KW-1188">Viral release from host cell</keyword>
<evidence type="ECO:0000256" key="2">
    <source>
        <dbReference type="SAM" id="Coils"/>
    </source>
</evidence>
<organism evidence="6 7">
    <name type="scientific">Photorhabdus thracensis</name>
    <dbReference type="NCBI Taxonomy" id="230089"/>
    <lineage>
        <taxon>Bacteria</taxon>
        <taxon>Pseudomonadati</taxon>
        <taxon>Pseudomonadota</taxon>
        <taxon>Gammaproteobacteria</taxon>
        <taxon>Enterobacterales</taxon>
        <taxon>Morganellaceae</taxon>
        <taxon>Photorhabdus</taxon>
    </lineage>
</organism>
<dbReference type="EMBL" id="CP011104">
    <property type="protein sequence ID" value="AKH63173.1"/>
    <property type="molecule type" value="Genomic_DNA"/>
</dbReference>
<feature type="transmembrane region" description="Helical" evidence="4">
    <location>
        <begin position="609"/>
        <end position="628"/>
    </location>
</feature>
<dbReference type="InterPro" id="IPR010090">
    <property type="entry name" value="Phage_tape_meas"/>
</dbReference>
<evidence type="ECO:0000313" key="7">
    <source>
        <dbReference type="Proteomes" id="UP000034866"/>
    </source>
</evidence>
<evidence type="ECO:0000256" key="1">
    <source>
        <dbReference type="ARBA" id="ARBA00022612"/>
    </source>
</evidence>
<dbReference type="NCBIfam" id="TIGR01760">
    <property type="entry name" value="tape_meas_TP901"/>
    <property type="match status" value="1"/>
</dbReference>
<evidence type="ECO:0000313" key="6">
    <source>
        <dbReference type="EMBL" id="AKH63173.1"/>
    </source>
</evidence>
<evidence type="ECO:0000256" key="3">
    <source>
        <dbReference type="SAM" id="MobiDB-lite"/>
    </source>
</evidence>
<dbReference type="Proteomes" id="UP000034866">
    <property type="component" value="Chromosome"/>
</dbReference>
<reference evidence="6 7" key="1">
    <citation type="journal article" date="2015" name="J. Biotechnol.">
        <title>Complete genome sequence of Photorhabdus temperata subsp. thracensis 39-8(T), an entomopathogenic bacterium for the improved commercial bioinsecticide.</title>
        <authorList>
            <person name="Kwak Y."/>
            <person name="Shin J.H."/>
        </authorList>
    </citation>
    <scope>NUCLEOTIDE SEQUENCE [LARGE SCALE GENOMIC DNA]</scope>
    <source>
        <strain evidence="6 7">DSM 15199</strain>
    </source>
</reference>
<reference evidence="7" key="2">
    <citation type="submission" date="2015-03" db="EMBL/GenBank/DDBJ databases">
        <title>Genome sequence of Azospirillum thiophilum strain DSM 21654T.</title>
        <authorList>
            <person name="Kwak Y."/>
            <person name="Shin J.-H."/>
        </authorList>
    </citation>
    <scope>NUCLEOTIDE SEQUENCE [LARGE SCALE GENOMIC DNA]</scope>
    <source>
        <strain evidence="7">DSM 15199</strain>
    </source>
</reference>
<gene>
    <name evidence="6" type="ORF">VY86_07335</name>
</gene>
<keyword evidence="4" id="KW-0812">Transmembrane</keyword>
<dbReference type="PANTHER" id="PTHR37813:SF1">
    <property type="entry name" value="FELS-2 PROPHAGE PROTEIN"/>
    <property type="match status" value="1"/>
</dbReference>
<keyword evidence="7" id="KW-1185">Reference proteome</keyword>
<dbReference type="AlphaFoldDB" id="A0A0F7LMA5"/>
<protein>
    <submittedName>
        <fullName evidence="6">Tail protein</fullName>
    </submittedName>
</protein>
<dbReference type="PANTHER" id="PTHR37813">
    <property type="entry name" value="FELS-2 PROPHAGE PROTEIN"/>
    <property type="match status" value="1"/>
</dbReference>
<accession>A0A0F7LMA5</accession>
<keyword evidence="2" id="KW-0175">Coiled coil</keyword>
<sequence length="884" mass="96131">MGPIMSDRNLRLQVILNAVDKITRPFKSAQASNKRLAEALRQSRQQLRELNQQAGRIDGFRKTKRQLTETRQAYRSATERVAALTREINASQNPTQAQINQLQRAKNAARQFEEKNQSLSQSLQRQRDALRASGISTNQLGQAQRRINADINHTTSMLQQQEQQLGRLRQQEQRLANARSRYQKMKDVRNQMTATGVAATAAGVGALYGAKRVMMPGYDFDVGMSKVQSLTRLDKHSPELKKLQEQARHLGATTAFTANQVAQGQSFYAMAGFTPDQIRSAMPGTLAMSLAGDTDLAATADIGSNILTGFKLKSEEMERVSDVLVGAFTRSNTNLMMLGDTMKYVAPVAAGLGVDIETAAAATGKLGDAGIQGSMAGTSLRSILGRLAEPPATAAKALAKLNIQTKDAKGNLRALPDILTELDKKTTKMGNAQRAGIFKAIAGEEAFSALSVLAERAGTGELQKLIKELKNAQGEAKKVADTMTNNLDGDLKSLSSAWEDIGIQIFGGVNSPLRGITQRITKIISKTGEWMKANPELTKTLTMVSIGLGIMLTVFGAVTLALVALLGPLAIVKFGLSVLGIKGAGSMLRLGNVFSYIGKMAMWLGHVMWTNPILAVIGLIAVGAYLIWQYWDKLGPWFQNLWNNISNSVSTTWENIKQRALAKWNELVADTKKIPSEFKKIGGEFVENLKAGIEEKWESLKKKFSELGKMVKDALTPDFMQEENQDPRQKAALNAYKEATSPISGILAGGFDKGGYIPTGKIGIVGEYGPEIINGPARVTSRRQTAALATIAALSVGAVSPVSAQNAPLHPYSLPASQYQTSVVSVANQIQDNRRSVYEIHIHAVPAQSAQDIAQAVARELDRREQQQRARARSSFSDSEDFYS</sequence>
<feature type="domain" description="Phage tail tape measure protein" evidence="5">
    <location>
        <begin position="244"/>
        <end position="443"/>
    </location>
</feature>
<proteinExistence type="predicted"/>
<evidence type="ECO:0000256" key="4">
    <source>
        <dbReference type="SAM" id="Phobius"/>
    </source>
</evidence>
<dbReference type="PATRIC" id="fig|230089.6.peg.1616"/>
<feature type="transmembrane region" description="Helical" evidence="4">
    <location>
        <begin position="541"/>
        <end position="567"/>
    </location>
</feature>
<feature type="coiled-coil region" evidence="2">
    <location>
        <begin position="26"/>
        <end position="188"/>
    </location>
</feature>